<sequence>MGRPENPLDPQAGPIEAFAYALRRVREEAGRPTYRELAGRAGYSATTLQVAARGEQLPSLAVTLAFAEACGGDRQEWERRWRTTEALLAMAPDVLDTVGAVGKPPHSAKAAGPAGAPYTGLAGYGVQDADRFFGRDELVAGLLEQLRERRFLALVGPSGSGKSSLLRAGLIPAARSRLLPGATEMSVIVFAPGRRPLTALRDALGAPAAHPSRTPARANAQIGPSPGALAGGDLTDLAGRAGALPAAPGAELLLVVDQFEEVFTLCASAQERAAFASVLLSARRLGSRVRVVLGLRGDFYGQCAAHRALAEALQAANVLVTPMSAAELRQVVVKPAALRHVMVEPALVATIVAEAADRPGALPLVSHALLETWRRRRGKNLTLHAYHNAGGVHGAIAQSAETVYVTLSADQQETARRLLLRLITVDADGQVTRRPLPRADLSGTRPPEPDAPEAAHAPPSLDGRADGDAAGRLGTVLARLTQARLITADAQTVQLAHEAVITSWPRLRDWVAADRQGLRIRQQLAEAAQTWRELGHDPGGLYRGARLATTRDWAAHDGNDAGLSPDERVFLNASITAAEAEQIALRRGSRRLRMLSAALALLLVAVSGTALLAVQQRQLAEQRLAQSQSRELAGQTQRAADTDTPRALRLASQAYRRAPTAEARSSLLSIAAVPRATSHLSDPGHGQDPDIRHVAAAIAFSPDGRLLAYADHRAGAARVWDVAGGTLVAALGRRVSAIAFSPDGRRLAFEEEGVIVVWDLPGNRPVVKLPHGSAVAALAFSFDGRQIAAQHAGPAGERATHRAGVMVWDIAGGKKTTTYQGERAIERLKTAQAAAIRARAAGLPTGDQPFPFPLFPGYSHDGRIRIELADFTRAISVIQSDTGKKKTWTHGPRSWVWATSPDGRTLYVGHKRGEISLWDVTERVSIATLQSYPGDVIALAVSQDGRLLATADHTGVIALHDRTRMPLLGHTNPIGSIAYTPDGKKITALDQLTVRTWDLATRRPRTLLPADRSLPQAAAYSPDGRTLVTSTTAQVRLWDPVTGDQLGTLPLTVPPYAQRPDHLAFSSTGHTLLGRTADGYAYLWDMRTRTLLQGAITCPGATFTPHRNQLTCLEKDRIVIRDLPAQPLPPSPPAQPGPVRTSEVRSSHSPDGRHLATLSDNRVTLWDTQARTKIPAPPSAPAPAREVAFSTDGRLLAVAGNDGSILLWDVHQRTTWATLTGHTQPVTSLAFSPDGTSLASGGADQTIIVWPLNPESVLR</sequence>
<dbReference type="PROSITE" id="PS50294">
    <property type="entry name" value="WD_REPEATS_REGION"/>
    <property type="match status" value="1"/>
</dbReference>
<feature type="repeat" description="WD" evidence="1">
    <location>
        <begin position="1219"/>
        <end position="1259"/>
    </location>
</feature>
<dbReference type="SUPFAM" id="SSF52540">
    <property type="entry name" value="P-loop containing nucleoside triphosphate hydrolases"/>
    <property type="match status" value="1"/>
</dbReference>
<evidence type="ECO:0000256" key="2">
    <source>
        <dbReference type="SAM" id="MobiDB-lite"/>
    </source>
</evidence>
<feature type="compositionally biased region" description="Pro residues" evidence="2">
    <location>
        <begin position="1126"/>
        <end position="1136"/>
    </location>
</feature>
<accession>A0ABW7YZG4</accession>
<feature type="region of interest" description="Disordered" evidence="2">
    <location>
        <begin position="206"/>
        <end position="225"/>
    </location>
</feature>
<gene>
    <name evidence="4" type="ORF">ACIBG2_28260</name>
</gene>
<dbReference type="CDD" id="cd00093">
    <property type="entry name" value="HTH_XRE"/>
    <property type="match status" value="1"/>
</dbReference>
<proteinExistence type="predicted"/>
<dbReference type="InterPro" id="IPR011659">
    <property type="entry name" value="WD40"/>
</dbReference>
<dbReference type="SUPFAM" id="SSF47413">
    <property type="entry name" value="lambda repressor-like DNA-binding domains"/>
    <property type="match status" value="1"/>
</dbReference>
<feature type="region of interest" description="Disordered" evidence="2">
    <location>
        <begin position="433"/>
        <end position="468"/>
    </location>
</feature>
<dbReference type="Pfam" id="PF07676">
    <property type="entry name" value="PD40"/>
    <property type="match status" value="2"/>
</dbReference>
<dbReference type="InterPro" id="IPR001387">
    <property type="entry name" value="Cro/C1-type_HTH"/>
</dbReference>
<feature type="repeat" description="WD" evidence="1">
    <location>
        <begin position="1187"/>
        <end position="1218"/>
    </location>
</feature>
<dbReference type="Pfam" id="PF00400">
    <property type="entry name" value="WD40"/>
    <property type="match status" value="3"/>
</dbReference>
<dbReference type="Gene3D" id="2.130.10.10">
    <property type="entry name" value="YVTN repeat-like/Quinoprotein amine dehydrogenase"/>
    <property type="match status" value="3"/>
</dbReference>
<evidence type="ECO:0000259" key="3">
    <source>
        <dbReference type="SMART" id="SM00530"/>
    </source>
</evidence>
<feature type="region of interest" description="Disordered" evidence="2">
    <location>
        <begin position="1123"/>
        <end position="1156"/>
    </location>
</feature>
<evidence type="ECO:0000313" key="4">
    <source>
        <dbReference type="EMBL" id="MFI6501301.1"/>
    </source>
</evidence>
<keyword evidence="1" id="KW-0853">WD repeat</keyword>
<evidence type="ECO:0000313" key="5">
    <source>
        <dbReference type="Proteomes" id="UP001612741"/>
    </source>
</evidence>
<keyword evidence="5" id="KW-1185">Reference proteome</keyword>
<dbReference type="InterPro" id="IPR036322">
    <property type="entry name" value="WD40_repeat_dom_sf"/>
</dbReference>
<dbReference type="PANTHER" id="PTHR19879">
    <property type="entry name" value="TRANSCRIPTION INITIATION FACTOR TFIID"/>
    <property type="match status" value="1"/>
</dbReference>
<name>A0ABW7YZG4_9ACTN</name>
<feature type="domain" description="HTH cro/C1-type" evidence="3">
    <location>
        <begin position="21"/>
        <end position="77"/>
    </location>
</feature>
<feature type="repeat" description="WD" evidence="1">
    <location>
        <begin position="967"/>
        <end position="1007"/>
    </location>
</feature>
<dbReference type="EMBL" id="JBITGY010000007">
    <property type="protein sequence ID" value="MFI6501301.1"/>
    <property type="molecule type" value="Genomic_DNA"/>
</dbReference>
<dbReference type="SUPFAM" id="SSF50998">
    <property type="entry name" value="Quinoprotein alcohol dehydrogenase-like"/>
    <property type="match status" value="1"/>
</dbReference>
<feature type="compositionally biased region" description="Low complexity" evidence="2">
    <location>
        <begin position="452"/>
        <end position="462"/>
    </location>
</feature>
<dbReference type="InterPro" id="IPR015943">
    <property type="entry name" value="WD40/YVTN_repeat-like_dom_sf"/>
</dbReference>
<dbReference type="Gene3D" id="3.40.50.300">
    <property type="entry name" value="P-loop containing nucleotide triphosphate hydrolases"/>
    <property type="match status" value="1"/>
</dbReference>
<feature type="compositionally biased region" description="Basic and acidic residues" evidence="2">
    <location>
        <begin position="1142"/>
        <end position="1154"/>
    </location>
</feature>
<dbReference type="RefSeq" id="WP_397085729.1">
    <property type="nucleotide sequence ID" value="NZ_JBITGY010000007.1"/>
</dbReference>
<dbReference type="CDD" id="cd00200">
    <property type="entry name" value="WD40"/>
    <property type="match status" value="1"/>
</dbReference>
<dbReference type="InterPro" id="IPR049052">
    <property type="entry name" value="nSTAND1"/>
</dbReference>
<dbReference type="SUPFAM" id="SSF50978">
    <property type="entry name" value="WD40 repeat-like"/>
    <property type="match status" value="1"/>
</dbReference>
<dbReference type="SMART" id="SM00320">
    <property type="entry name" value="WD40"/>
    <property type="match status" value="11"/>
</dbReference>
<dbReference type="Pfam" id="PF20703">
    <property type="entry name" value="nSTAND1"/>
    <property type="match status" value="1"/>
</dbReference>
<dbReference type="InterPro" id="IPR010982">
    <property type="entry name" value="Lambda_DNA-bd_dom_sf"/>
</dbReference>
<dbReference type="Proteomes" id="UP001612741">
    <property type="component" value="Unassembled WGS sequence"/>
</dbReference>
<evidence type="ECO:0000256" key="1">
    <source>
        <dbReference type="PROSITE-ProRule" id="PRU00221"/>
    </source>
</evidence>
<dbReference type="InterPro" id="IPR011047">
    <property type="entry name" value="Quinoprotein_ADH-like_sf"/>
</dbReference>
<dbReference type="PANTHER" id="PTHR19879:SF9">
    <property type="entry name" value="TRANSCRIPTION INITIATION FACTOR TFIID SUBUNIT 5"/>
    <property type="match status" value="1"/>
</dbReference>
<protein>
    <submittedName>
        <fullName evidence="4">AAA family ATPase</fullName>
    </submittedName>
</protein>
<reference evidence="4 5" key="1">
    <citation type="submission" date="2024-10" db="EMBL/GenBank/DDBJ databases">
        <title>The Natural Products Discovery Center: Release of the First 8490 Sequenced Strains for Exploring Actinobacteria Biosynthetic Diversity.</title>
        <authorList>
            <person name="Kalkreuter E."/>
            <person name="Kautsar S.A."/>
            <person name="Yang D."/>
            <person name="Bader C.D."/>
            <person name="Teijaro C.N."/>
            <person name="Fluegel L."/>
            <person name="Davis C.M."/>
            <person name="Simpson J.R."/>
            <person name="Lauterbach L."/>
            <person name="Steele A.D."/>
            <person name="Gui C."/>
            <person name="Meng S."/>
            <person name="Li G."/>
            <person name="Viehrig K."/>
            <person name="Ye F."/>
            <person name="Su P."/>
            <person name="Kiefer A.F."/>
            <person name="Nichols A."/>
            <person name="Cepeda A.J."/>
            <person name="Yan W."/>
            <person name="Fan B."/>
            <person name="Jiang Y."/>
            <person name="Adhikari A."/>
            <person name="Zheng C.-J."/>
            <person name="Schuster L."/>
            <person name="Cowan T.M."/>
            <person name="Smanski M.J."/>
            <person name="Chevrette M.G."/>
            <person name="De Carvalho L.P.S."/>
            <person name="Shen B."/>
        </authorList>
    </citation>
    <scope>NUCLEOTIDE SEQUENCE [LARGE SCALE GENOMIC DNA]</scope>
    <source>
        <strain evidence="4 5">NPDC050545</strain>
    </source>
</reference>
<dbReference type="SMART" id="SM00530">
    <property type="entry name" value="HTH_XRE"/>
    <property type="match status" value="1"/>
</dbReference>
<dbReference type="InterPro" id="IPR001680">
    <property type="entry name" value="WD40_rpt"/>
</dbReference>
<organism evidence="4 5">
    <name type="scientific">Nonomuraea typhae</name>
    <dbReference type="NCBI Taxonomy" id="2603600"/>
    <lineage>
        <taxon>Bacteria</taxon>
        <taxon>Bacillati</taxon>
        <taxon>Actinomycetota</taxon>
        <taxon>Actinomycetes</taxon>
        <taxon>Streptosporangiales</taxon>
        <taxon>Streptosporangiaceae</taxon>
        <taxon>Nonomuraea</taxon>
    </lineage>
</organism>
<comment type="caution">
    <text evidence="4">The sequence shown here is derived from an EMBL/GenBank/DDBJ whole genome shotgun (WGS) entry which is preliminary data.</text>
</comment>
<dbReference type="InterPro" id="IPR027417">
    <property type="entry name" value="P-loop_NTPase"/>
</dbReference>
<dbReference type="PROSITE" id="PS50082">
    <property type="entry name" value="WD_REPEATS_2"/>
    <property type="match status" value="3"/>
</dbReference>